<protein>
    <submittedName>
        <fullName evidence="5">GTP-binding protein GEM-like</fullName>
    </submittedName>
</protein>
<evidence type="ECO:0000313" key="4">
    <source>
        <dbReference type="Proteomes" id="UP001165740"/>
    </source>
</evidence>
<dbReference type="InterPro" id="IPR027417">
    <property type="entry name" value="P-loop_NTPase"/>
</dbReference>
<dbReference type="GO" id="GO:0005886">
    <property type="term" value="C:plasma membrane"/>
    <property type="evidence" value="ECO:0007669"/>
    <property type="project" value="TreeGrafter"/>
</dbReference>
<sequence>MCALFKRSIKATMKQNLTLPTPSISTPVGGDTDSPTRQLRSMSVAVTAVPSPLVVNPASTRPRTNSLPNPAFLLGFSGCRDPRTCCVSVRSFTTTAKGVINAGDIVRKTSVNSLMSSGSARQQDQRRQSSGQALLAEAQCHEKDTGGAASGLDRQRTLSLASTDSSSSSGSSPYVTNTSTGRKSGVANPSYFRVAIQGDEGVGKTALTRQFSSSEYMGTYDNMTSSDGEMTSTTIVHVLLDGEESIMEFIDGANAYQMDDINVDAYIVVFSIVDRNSFLVAKDLARQLRVNLGTDRAIILVANKTDLVRKRQVSVDEARLIASAFDCKYIETSAALNHQIDELVAGTLGQIRHQLLPPGSALMPPPPTKSRSRTPSPVSFFNKLFRRNAKGSASCEGIFMK</sequence>
<dbReference type="Proteomes" id="UP001165740">
    <property type="component" value="Chromosome 7"/>
</dbReference>
<comment type="similarity">
    <text evidence="1">Belongs to the small GTPase superfamily. RGK family.</text>
</comment>
<dbReference type="InterPro" id="IPR001806">
    <property type="entry name" value="Small_GTPase"/>
</dbReference>
<evidence type="ECO:0000256" key="2">
    <source>
        <dbReference type="ARBA" id="ARBA00022553"/>
    </source>
</evidence>
<dbReference type="PROSITE" id="PS51419">
    <property type="entry name" value="RAB"/>
    <property type="match status" value="1"/>
</dbReference>
<dbReference type="SMART" id="SM00173">
    <property type="entry name" value="RAS"/>
    <property type="match status" value="1"/>
</dbReference>
<dbReference type="PROSITE" id="PS51421">
    <property type="entry name" value="RAS"/>
    <property type="match status" value="1"/>
</dbReference>
<keyword evidence="4" id="KW-1185">Reference proteome</keyword>
<dbReference type="PANTHER" id="PTHR45775">
    <property type="entry name" value="RAD, GEM/KIR FAMILY MEMBER 2, ISOFORM C"/>
    <property type="match status" value="1"/>
</dbReference>
<dbReference type="GO" id="GO:0005246">
    <property type="term" value="F:calcium channel regulator activity"/>
    <property type="evidence" value="ECO:0007669"/>
    <property type="project" value="TreeGrafter"/>
</dbReference>
<feature type="compositionally biased region" description="Low complexity" evidence="3">
    <location>
        <begin position="159"/>
        <end position="179"/>
    </location>
</feature>
<keyword evidence="2" id="KW-0597">Phosphoprotein</keyword>
<organism evidence="4 5">
    <name type="scientific">Biomphalaria glabrata</name>
    <name type="common">Bloodfluke planorb</name>
    <name type="synonym">Freshwater snail</name>
    <dbReference type="NCBI Taxonomy" id="6526"/>
    <lineage>
        <taxon>Eukaryota</taxon>
        <taxon>Metazoa</taxon>
        <taxon>Spiralia</taxon>
        <taxon>Lophotrochozoa</taxon>
        <taxon>Mollusca</taxon>
        <taxon>Gastropoda</taxon>
        <taxon>Heterobranchia</taxon>
        <taxon>Euthyneura</taxon>
        <taxon>Panpulmonata</taxon>
        <taxon>Hygrophila</taxon>
        <taxon>Lymnaeoidea</taxon>
        <taxon>Planorbidae</taxon>
        <taxon>Biomphalaria</taxon>
    </lineage>
</organism>
<dbReference type="GO" id="GO:0005525">
    <property type="term" value="F:GTP binding"/>
    <property type="evidence" value="ECO:0007669"/>
    <property type="project" value="InterPro"/>
</dbReference>
<dbReference type="Gene3D" id="3.40.50.300">
    <property type="entry name" value="P-loop containing nucleotide triphosphate hydrolases"/>
    <property type="match status" value="1"/>
</dbReference>
<name>A0A9W3ATH4_BIOGL</name>
<dbReference type="PANTHER" id="PTHR45775:SF6">
    <property type="entry name" value="RAD, GEM_KIR FAMILY MEMBER 2, ISOFORM C"/>
    <property type="match status" value="1"/>
</dbReference>
<dbReference type="SMART" id="SM00174">
    <property type="entry name" value="RHO"/>
    <property type="match status" value="1"/>
</dbReference>
<dbReference type="Pfam" id="PF00071">
    <property type="entry name" value="Ras"/>
    <property type="match status" value="1"/>
</dbReference>
<dbReference type="RefSeq" id="XP_055890510.1">
    <property type="nucleotide sequence ID" value="XM_056034535.1"/>
</dbReference>
<dbReference type="SMART" id="SM00175">
    <property type="entry name" value="RAB"/>
    <property type="match status" value="1"/>
</dbReference>
<dbReference type="PRINTS" id="PR00449">
    <property type="entry name" value="RASTRNSFRMNG"/>
</dbReference>
<reference evidence="5" key="1">
    <citation type="submission" date="2025-08" db="UniProtKB">
        <authorList>
            <consortium name="RefSeq"/>
        </authorList>
    </citation>
    <scope>IDENTIFICATION</scope>
</reference>
<dbReference type="OrthoDB" id="5239715at2759"/>
<proteinExistence type="inferred from homology"/>
<dbReference type="AlphaFoldDB" id="A0A9W3ATH4"/>
<dbReference type="GeneID" id="106070747"/>
<dbReference type="GO" id="GO:0003924">
    <property type="term" value="F:GTPase activity"/>
    <property type="evidence" value="ECO:0007669"/>
    <property type="project" value="InterPro"/>
</dbReference>
<evidence type="ECO:0000256" key="3">
    <source>
        <dbReference type="SAM" id="MobiDB-lite"/>
    </source>
</evidence>
<gene>
    <name evidence="5" type="primary">LOC106070747</name>
</gene>
<dbReference type="OMA" id="TFKCEFL"/>
<evidence type="ECO:0000256" key="1">
    <source>
        <dbReference type="ARBA" id="ARBA00008846"/>
    </source>
</evidence>
<evidence type="ECO:0000313" key="5">
    <source>
        <dbReference type="RefSeq" id="XP_055890510.1"/>
    </source>
</evidence>
<accession>A0A9W3ATH4</accession>
<dbReference type="SUPFAM" id="SSF52540">
    <property type="entry name" value="P-loop containing nucleoside triphosphate hydrolases"/>
    <property type="match status" value="1"/>
</dbReference>
<feature type="region of interest" description="Disordered" evidence="3">
    <location>
        <begin position="143"/>
        <end position="183"/>
    </location>
</feature>
<dbReference type="InterPro" id="IPR051641">
    <property type="entry name" value="RGK_GTP-binding_reg"/>
</dbReference>